<name>A0A0U5F6D8_9PROT</name>
<organism evidence="1 2">
    <name type="scientific">Acetobacter ghanensis</name>
    <dbReference type="NCBI Taxonomy" id="431306"/>
    <lineage>
        <taxon>Bacteria</taxon>
        <taxon>Pseudomonadati</taxon>
        <taxon>Pseudomonadota</taxon>
        <taxon>Alphaproteobacteria</taxon>
        <taxon>Acetobacterales</taxon>
        <taxon>Acetobacteraceae</taxon>
        <taxon>Acetobacter</taxon>
    </lineage>
</organism>
<proteinExistence type="predicted"/>
<dbReference type="InterPro" id="IPR006597">
    <property type="entry name" value="Sel1-like"/>
</dbReference>
<dbReference type="PANTHER" id="PTHR11102:SF160">
    <property type="entry name" value="ERAD-ASSOCIATED E3 UBIQUITIN-PROTEIN LIGASE COMPONENT HRD3"/>
    <property type="match status" value="1"/>
</dbReference>
<dbReference type="InterPro" id="IPR050767">
    <property type="entry name" value="Sel1_AlgK"/>
</dbReference>
<sequence length="260" mass="29541">MGRHTSFLGRMIGRRTQKKRPAPPPLPDHVQAIYQKAANGHLLEQVLWGKILLNSVFVPSDPAQAFSWFSIAAQTGYGPALNMLGRCYHFGWGVEENLPEAADYYAKAAAAGDEWGRYNLAILHMRGLGMARNLAKAFQLFQIGAHNGHAKSMNIMARFYEEGWVVKKNQTTAFEWYRRSAEKGDYRGCHNYATILAERGQLPEALDWWQQALPDATSDILLAMQHTLSTFDHPRAHLLLLEIKERLQTIQNTETKKYDE</sequence>
<dbReference type="SMART" id="SM00671">
    <property type="entry name" value="SEL1"/>
    <property type="match status" value="4"/>
</dbReference>
<dbReference type="STRING" id="431306.AGA_2231"/>
<dbReference type="EMBL" id="LN609302">
    <property type="protein sequence ID" value="CEF56874.1"/>
    <property type="molecule type" value="Genomic_DNA"/>
</dbReference>
<dbReference type="AlphaFoldDB" id="A0A0U5F6D8"/>
<dbReference type="PANTHER" id="PTHR11102">
    <property type="entry name" value="SEL-1-LIKE PROTEIN"/>
    <property type="match status" value="1"/>
</dbReference>
<dbReference type="Pfam" id="PF08238">
    <property type="entry name" value="Sel1"/>
    <property type="match status" value="4"/>
</dbReference>
<protein>
    <recommendedName>
        <fullName evidence="3">Sel1 repeat family protein</fullName>
    </recommendedName>
</protein>
<reference evidence="2" key="1">
    <citation type="submission" date="2014-09" db="EMBL/GenBank/DDBJ databases">
        <authorList>
            <person name="Illeghems K.G."/>
        </authorList>
    </citation>
    <scope>NUCLEOTIDE SEQUENCE [LARGE SCALE GENOMIC DNA]</scope>
    <source>
        <strain evidence="2">LMG 23848T</strain>
    </source>
</reference>
<dbReference type="PATRIC" id="fig|431306.5.peg.2301"/>
<dbReference type="Proteomes" id="UP000068250">
    <property type="component" value="Chromosome I"/>
</dbReference>
<dbReference type="InterPro" id="IPR011990">
    <property type="entry name" value="TPR-like_helical_dom_sf"/>
</dbReference>
<dbReference type="SUPFAM" id="SSF81901">
    <property type="entry name" value="HCP-like"/>
    <property type="match status" value="1"/>
</dbReference>
<evidence type="ECO:0008006" key="3">
    <source>
        <dbReference type="Google" id="ProtNLM"/>
    </source>
</evidence>
<gene>
    <name evidence="1" type="ORF">AGA_2231</name>
</gene>
<evidence type="ECO:0000313" key="2">
    <source>
        <dbReference type="Proteomes" id="UP000068250"/>
    </source>
</evidence>
<evidence type="ECO:0000313" key="1">
    <source>
        <dbReference type="EMBL" id="CEF56874.1"/>
    </source>
</evidence>
<dbReference type="Gene3D" id="1.25.40.10">
    <property type="entry name" value="Tetratricopeptide repeat domain"/>
    <property type="match status" value="1"/>
</dbReference>
<dbReference type="RefSeq" id="WP_242008501.1">
    <property type="nucleotide sequence ID" value="NZ_WOTE01000002.1"/>
</dbReference>
<accession>A0A0U5F6D8</accession>